<dbReference type="Pfam" id="PF25808">
    <property type="entry name" value="TPR_LAA1_C"/>
    <property type="match status" value="1"/>
</dbReference>
<dbReference type="PANTHER" id="PTHR21663:SF0">
    <property type="entry name" value="HEAT REPEAT-CONTAINING PROTEIN 5B"/>
    <property type="match status" value="1"/>
</dbReference>
<evidence type="ECO:0000313" key="2">
    <source>
        <dbReference type="EMBL" id="KAF9752038.1"/>
    </source>
</evidence>
<feature type="domain" description="LAA1-like C-terminal TPR repeats" evidence="1">
    <location>
        <begin position="549"/>
        <end position="708"/>
    </location>
</feature>
<dbReference type="GO" id="GO:0005794">
    <property type="term" value="C:Golgi apparatus"/>
    <property type="evidence" value="ECO:0007669"/>
    <property type="project" value="TreeGrafter"/>
</dbReference>
<dbReference type="GO" id="GO:0008104">
    <property type="term" value="P:intracellular protein localization"/>
    <property type="evidence" value="ECO:0007669"/>
    <property type="project" value="TreeGrafter"/>
</dbReference>
<dbReference type="SUPFAM" id="SSF48371">
    <property type="entry name" value="ARM repeat"/>
    <property type="match status" value="1"/>
</dbReference>
<dbReference type="EMBL" id="JADCTT010000005">
    <property type="protein sequence ID" value="KAF9752038.1"/>
    <property type="molecule type" value="Genomic_DNA"/>
</dbReference>
<gene>
    <name evidence="2" type="ORF">IM811_013832</name>
</gene>
<dbReference type="PANTHER" id="PTHR21663">
    <property type="entry name" value="HYPOTHETICAL HEAT DOMAIN-CONTAINING"/>
    <property type="match status" value="1"/>
</dbReference>
<dbReference type="AlphaFoldDB" id="A0A8H7NAH1"/>
<dbReference type="GO" id="GO:0042147">
    <property type="term" value="P:retrograde transport, endosome to Golgi"/>
    <property type="evidence" value="ECO:0007669"/>
    <property type="project" value="TreeGrafter"/>
</dbReference>
<dbReference type="GO" id="GO:0030139">
    <property type="term" value="C:endocytic vesicle"/>
    <property type="evidence" value="ECO:0007669"/>
    <property type="project" value="TreeGrafter"/>
</dbReference>
<evidence type="ECO:0000313" key="3">
    <source>
        <dbReference type="Proteomes" id="UP000616885"/>
    </source>
</evidence>
<comment type="caution">
    <text evidence="2">The sequence shown here is derived from an EMBL/GenBank/DDBJ whole genome shotgun (WGS) entry which is preliminary data.</text>
</comment>
<dbReference type="GO" id="GO:0005829">
    <property type="term" value="C:cytosol"/>
    <property type="evidence" value="ECO:0007669"/>
    <property type="project" value="GOC"/>
</dbReference>
<dbReference type="Pfam" id="PF20210">
    <property type="entry name" value="Laa1_Sip1_HTR5"/>
    <property type="match status" value="1"/>
</dbReference>
<dbReference type="Proteomes" id="UP000616885">
    <property type="component" value="Unassembled WGS sequence"/>
</dbReference>
<dbReference type="InterPro" id="IPR057981">
    <property type="entry name" value="TPR_LAA1-like_C"/>
</dbReference>
<organism evidence="2 3">
    <name type="scientific">Bionectria ochroleuca</name>
    <name type="common">Gliocladium roseum</name>
    <dbReference type="NCBI Taxonomy" id="29856"/>
    <lineage>
        <taxon>Eukaryota</taxon>
        <taxon>Fungi</taxon>
        <taxon>Dikarya</taxon>
        <taxon>Ascomycota</taxon>
        <taxon>Pezizomycotina</taxon>
        <taxon>Sordariomycetes</taxon>
        <taxon>Hypocreomycetidae</taxon>
        <taxon>Hypocreales</taxon>
        <taxon>Bionectriaceae</taxon>
        <taxon>Clonostachys</taxon>
    </lineage>
</organism>
<proteinExistence type="predicted"/>
<reference evidence="2" key="1">
    <citation type="submission" date="2020-10" db="EMBL/GenBank/DDBJ databases">
        <title>High-Quality Genome Resource of Clonostachys rosea strain S41 by Oxford Nanopore Long-Read Sequencing.</title>
        <authorList>
            <person name="Wang H."/>
        </authorList>
    </citation>
    <scope>NUCLEOTIDE SEQUENCE</scope>
    <source>
        <strain evidence="2">S41</strain>
    </source>
</reference>
<name>A0A8H7NAH1_BIOOC</name>
<dbReference type="Pfam" id="PF25468">
    <property type="entry name" value="HEAT_HEATR5A"/>
    <property type="match status" value="1"/>
</dbReference>
<dbReference type="InterPro" id="IPR046837">
    <property type="entry name" value="Laa1/Sip1/HEATR5-like_HEAT"/>
</dbReference>
<dbReference type="InterPro" id="IPR040108">
    <property type="entry name" value="Laa1/Sip1/HEATR5"/>
</dbReference>
<dbReference type="GO" id="GO:0016020">
    <property type="term" value="C:membrane"/>
    <property type="evidence" value="ECO:0007669"/>
    <property type="project" value="TreeGrafter"/>
</dbReference>
<accession>A0A8H7NAH1</accession>
<sequence>MAHGESEGQASLQAKIADVVRMAFSASTGSVSELRIWGLKLIGAVLRMFGKVPDPDFDEAMLLEQYQAQISSALTPAFAVDSSPELAAEAVNVCASFISIGIVRDVERMGRILKTLVSALESFAQDGENAGIGGDLTGLSSNAQVMIKLSVFSAWAELQVASTEQKYLHDVLKPHIGTLTPLWLECLREFARLRFEPDISMTLGPPSLSGSLDTIYAALNRETLLRFYQDAWLKFVDAIASLIEQDSNSVFDALDGKDSAKQEVSTQVKNQGINYRDEPVAFFFVLFGLAFEALAIRPGHADPLASQEQTLEILRALKKILHPNVSGHAIYRPDVFSETMDLLDRLVLTEGLEVQTAIIDISSALVVAHPSARRHITDEADLSEDIDQLFELTRIIVLVLTGLLPNLSAGNQPVRHQMNEEAIYLIRTSLDALVDAAEVFPSVIKTDLHACIIHIFATTLATSGCQELIVPQSLATLKRFVKSMAASRSSSAEAAKATDTQLLGCLRRFLSTYLNAQKREAPTSLACVKNCLLATTILFTGGENHLPASDPLVGRYLDEVVDCLTDRMTAKIAANCIRSLLVQPTRTAADQSIARYLLPRLITFIMNVEPEDPEQARTLVSQSLCHYVATVEKQRVSAAMALVIPALLAKTNAEGREAFEETSARLLELAAVDPVAFRAIVSGMSNNQRAFLEEIIRSGQESTRASDQASSAGVGTPSIALKMNFGG</sequence>
<dbReference type="GO" id="GO:0006897">
    <property type="term" value="P:endocytosis"/>
    <property type="evidence" value="ECO:0007669"/>
    <property type="project" value="TreeGrafter"/>
</dbReference>
<protein>
    <recommendedName>
        <fullName evidence="1">LAA1-like C-terminal TPR repeats domain-containing protein</fullName>
    </recommendedName>
</protein>
<evidence type="ECO:0000259" key="1">
    <source>
        <dbReference type="Pfam" id="PF25808"/>
    </source>
</evidence>
<dbReference type="InterPro" id="IPR016024">
    <property type="entry name" value="ARM-type_fold"/>
</dbReference>